<feature type="compositionally biased region" description="Pro residues" evidence="6">
    <location>
        <begin position="13"/>
        <end position="47"/>
    </location>
</feature>
<accession>A0AAD5KP66</accession>
<gene>
    <name evidence="7" type="ORF">BDA99DRAFT_494292</name>
</gene>
<comment type="similarity">
    <text evidence="5">Belongs to the BI1 family.</text>
</comment>
<organism evidence="7 8">
    <name type="scientific">Phascolomyces articulosus</name>
    <dbReference type="NCBI Taxonomy" id="60185"/>
    <lineage>
        <taxon>Eukaryota</taxon>
        <taxon>Fungi</taxon>
        <taxon>Fungi incertae sedis</taxon>
        <taxon>Mucoromycota</taxon>
        <taxon>Mucoromycotina</taxon>
        <taxon>Mucoromycetes</taxon>
        <taxon>Mucorales</taxon>
        <taxon>Lichtheimiaceae</taxon>
        <taxon>Phascolomyces</taxon>
    </lineage>
</organism>
<keyword evidence="3 5" id="KW-1133">Transmembrane helix</keyword>
<feature type="transmembrane region" description="Helical" evidence="5">
    <location>
        <begin position="228"/>
        <end position="246"/>
    </location>
</feature>
<evidence type="ECO:0000256" key="2">
    <source>
        <dbReference type="ARBA" id="ARBA00022692"/>
    </source>
</evidence>
<dbReference type="InterPro" id="IPR006214">
    <property type="entry name" value="Bax_inhibitor_1-related"/>
</dbReference>
<sequence length="288" mass="32646">MASYGAQNQQQYAPPPQQYPPPNQPYYPPPSPPPPQQQHHYPAPPPVYEEEARRPLFSNDDDDHDDLYKETIANSPVEVRMQFVRKVYSILSVQILSTVIMSAIYMYNESAKQFVQTNAWVLYISMFGSLGVLFALMWKARSTPLNYVLLGVFTLLEGHLVGTVVTFYDQVIVLQALIITFGVFAGLTLFTLQSKWDFSGMGPFLFAGISLLFLVSIVQIFLPFSEGFQLAMACAGVVIFSGYIVFDTYLIFNRYSAEDYIMASVSLYMDIINLFLRILQILSAMQRD</sequence>
<feature type="transmembrane region" description="Helical" evidence="5">
    <location>
        <begin position="87"/>
        <end position="107"/>
    </location>
</feature>
<reference evidence="7" key="1">
    <citation type="journal article" date="2022" name="IScience">
        <title>Evolution of zygomycete secretomes and the origins of terrestrial fungal ecologies.</title>
        <authorList>
            <person name="Chang Y."/>
            <person name="Wang Y."/>
            <person name="Mondo S."/>
            <person name="Ahrendt S."/>
            <person name="Andreopoulos W."/>
            <person name="Barry K."/>
            <person name="Beard J."/>
            <person name="Benny G.L."/>
            <person name="Blankenship S."/>
            <person name="Bonito G."/>
            <person name="Cuomo C."/>
            <person name="Desiro A."/>
            <person name="Gervers K.A."/>
            <person name="Hundley H."/>
            <person name="Kuo A."/>
            <person name="LaButti K."/>
            <person name="Lang B.F."/>
            <person name="Lipzen A."/>
            <person name="O'Donnell K."/>
            <person name="Pangilinan J."/>
            <person name="Reynolds N."/>
            <person name="Sandor L."/>
            <person name="Smith M.E."/>
            <person name="Tsang A."/>
            <person name="Grigoriev I.V."/>
            <person name="Stajich J.E."/>
            <person name="Spatafora J.W."/>
        </authorList>
    </citation>
    <scope>NUCLEOTIDE SEQUENCE</scope>
    <source>
        <strain evidence="7">RSA 2281</strain>
    </source>
</reference>
<feature type="transmembrane region" description="Helical" evidence="5">
    <location>
        <begin position="171"/>
        <end position="192"/>
    </location>
</feature>
<keyword evidence="2 5" id="KW-0812">Transmembrane</keyword>
<comment type="caution">
    <text evidence="7">The sequence shown here is derived from an EMBL/GenBank/DDBJ whole genome shotgun (WGS) entry which is preliminary data.</text>
</comment>
<dbReference type="Pfam" id="PF01027">
    <property type="entry name" value="Bax1-I"/>
    <property type="match status" value="1"/>
</dbReference>
<evidence type="ECO:0000313" key="7">
    <source>
        <dbReference type="EMBL" id="KAI9276850.1"/>
    </source>
</evidence>
<name>A0AAD5KP66_9FUNG</name>
<dbReference type="Proteomes" id="UP001209540">
    <property type="component" value="Unassembled WGS sequence"/>
</dbReference>
<proteinExistence type="inferred from homology"/>
<feature type="transmembrane region" description="Helical" evidence="5">
    <location>
        <begin position="145"/>
        <end position="165"/>
    </location>
</feature>
<reference evidence="7" key="2">
    <citation type="submission" date="2023-02" db="EMBL/GenBank/DDBJ databases">
        <authorList>
            <consortium name="DOE Joint Genome Institute"/>
            <person name="Mondo S.J."/>
            <person name="Chang Y."/>
            <person name="Wang Y."/>
            <person name="Ahrendt S."/>
            <person name="Andreopoulos W."/>
            <person name="Barry K."/>
            <person name="Beard J."/>
            <person name="Benny G.L."/>
            <person name="Blankenship S."/>
            <person name="Bonito G."/>
            <person name="Cuomo C."/>
            <person name="Desiro A."/>
            <person name="Gervers K.A."/>
            <person name="Hundley H."/>
            <person name="Kuo A."/>
            <person name="LaButti K."/>
            <person name="Lang B.F."/>
            <person name="Lipzen A."/>
            <person name="O'Donnell K."/>
            <person name="Pangilinan J."/>
            <person name="Reynolds N."/>
            <person name="Sandor L."/>
            <person name="Smith M.W."/>
            <person name="Tsang A."/>
            <person name="Grigoriev I.V."/>
            <person name="Stajich J.E."/>
            <person name="Spatafora J.W."/>
        </authorList>
    </citation>
    <scope>NUCLEOTIDE SEQUENCE</scope>
    <source>
        <strain evidence="7">RSA 2281</strain>
    </source>
</reference>
<dbReference type="GO" id="GO:0016020">
    <property type="term" value="C:membrane"/>
    <property type="evidence" value="ECO:0007669"/>
    <property type="project" value="UniProtKB-SubCell"/>
</dbReference>
<keyword evidence="4 5" id="KW-0472">Membrane</keyword>
<evidence type="ECO:0000256" key="5">
    <source>
        <dbReference type="RuleBase" id="RU004379"/>
    </source>
</evidence>
<protein>
    <submittedName>
        <fullName evidence="7">Inhibitor of apoptosis-promoting Bax1-domain-containing protein</fullName>
    </submittedName>
</protein>
<evidence type="ECO:0000256" key="6">
    <source>
        <dbReference type="SAM" id="MobiDB-lite"/>
    </source>
</evidence>
<evidence type="ECO:0000256" key="4">
    <source>
        <dbReference type="ARBA" id="ARBA00023136"/>
    </source>
</evidence>
<keyword evidence="8" id="KW-1185">Reference proteome</keyword>
<dbReference type="EMBL" id="JAIXMP010000002">
    <property type="protein sequence ID" value="KAI9276850.1"/>
    <property type="molecule type" value="Genomic_DNA"/>
</dbReference>
<evidence type="ECO:0000313" key="8">
    <source>
        <dbReference type="Proteomes" id="UP001209540"/>
    </source>
</evidence>
<dbReference type="AlphaFoldDB" id="A0AAD5KP66"/>
<evidence type="ECO:0000256" key="1">
    <source>
        <dbReference type="ARBA" id="ARBA00004141"/>
    </source>
</evidence>
<dbReference type="PANTHER" id="PTHR23291">
    <property type="entry name" value="BAX INHIBITOR-RELATED"/>
    <property type="match status" value="1"/>
</dbReference>
<feature type="region of interest" description="Disordered" evidence="6">
    <location>
        <begin position="1"/>
        <end position="49"/>
    </location>
</feature>
<dbReference type="CDD" id="cd10429">
    <property type="entry name" value="GAAP_like"/>
    <property type="match status" value="1"/>
</dbReference>
<evidence type="ECO:0000256" key="3">
    <source>
        <dbReference type="ARBA" id="ARBA00022989"/>
    </source>
</evidence>
<feature type="transmembrane region" description="Helical" evidence="5">
    <location>
        <begin position="119"/>
        <end position="138"/>
    </location>
</feature>
<feature type="transmembrane region" description="Helical" evidence="5">
    <location>
        <begin position="204"/>
        <end position="222"/>
    </location>
</feature>
<comment type="subcellular location">
    <subcellularLocation>
        <location evidence="1">Membrane</location>
        <topology evidence="1">Multi-pass membrane protein</topology>
    </subcellularLocation>
</comment>
<dbReference type="PANTHER" id="PTHR23291:SF50">
    <property type="entry name" value="PROTEIN LIFEGUARD 4"/>
    <property type="match status" value="1"/>
</dbReference>